<evidence type="ECO:0000256" key="5">
    <source>
        <dbReference type="ARBA" id="ARBA00022692"/>
    </source>
</evidence>
<keyword evidence="7" id="KW-0297">G-protein coupled receptor</keyword>
<evidence type="ECO:0000313" key="17">
    <source>
        <dbReference type="RefSeq" id="XP_020666290.2"/>
    </source>
</evidence>
<dbReference type="GO" id="GO:0008066">
    <property type="term" value="F:glutamate receptor activity"/>
    <property type="evidence" value="ECO:0007669"/>
    <property type="project" value="UniProtKB-ARBA"/>
</dbReference>
<dbReference type="GO" id="GO:0007268">
    <property type="term" value="P:chemical synaptic transmission"/>
    <property type="evidence" value="ECO:0007669"/>
    <property type="project" value="UniProtKB-ARBA"/>
</dbReference>
<dbReference type="InterPro" id="IPR011500">
    <property type="entry name" value="GPCR_3_9-Cys_dom"/>
</dbReference>
<feature type="region of interest" description="Disordered" evidence="13">
    <location>
        <begin position="902"/>
        <end position="932"/>
    </location>
</feature>
<dbReference type="RefSeq" id="XP_020666377.2">
    <property type="nucleotide sequence ID" value="XM_020810718.2"/>
</dbReference>
<feature type="domain" description="G-protein coupled receptors family 3 profile" evidence="15">
    <location>
        <begin position="617"/>
        <end position="879"/>
    </location>
</feature>
<accession>A0A6J0V435</accession>
<evidence type="ECO:0000256" key="6">
    <source>
        <dbReference type="ARBA" id="ARBA00022989"/>
    </source>
</evidence>
<protein>
    <submittedName>
        <fullName evidence="17 18">Metabotropic glutamate receptor 1 isoform X1</fullName>
    </submittedName>
</protein>
<dbReference type="PRINTS" id="PR00593">
    <property type="entry name" value="MTABOTROPICR"/>
</dbReference>
<evidence type="ECO:0000259" key="15">
    <source>
        <dbReference type="PROSITE" id="PS50259"/>
    </source>
</evidence>
<dbReference type="PANTHER" id="PTHR24060">
    <property type="entry name" value="METABOTROPIC GLUTAMATE RECEPTOR"/>
    <property type="match status" value="1"/>
</dbReference>
<dbReference type="SMART" id="SM01229">
    <property type="entry name" value="GluR_Homer-bdg"/>
    <property type="match status" value="1"/>
</dbReference>
<dbReference type="GO" id="GO:0042391">
    <property type="term" value="P:regulation of membrane potential"/>
    <property type="evidence" value="ECO:0007669"/>
    <property type="project" value="UniProtKB-ARBA"/>
</dbReference>
<reference evidence="16 17" key="1">
    <citation type="submission" date="2025-05" db="UniProtKB">
        <authorList>
            <consortium name="RefSeq"/>
        </authorList>
    </citation>
    <scope>NUCLEOTIDE SEQUENCE [LARGE SCALE GENOMIC DNA]</scope>
</reference>
<dbReference type="Gene3D" id="2.10.50.30">
    <property type="entry name" value="GPCR, family 3, nine cysteines domain"/>
    <property type="match status" value="1"/>
</dbReference>
<dbReference type="OrthoDB" id="425344at2759"/>
<dbReference type="InterPro" id="IPR019588">
    <property type="entry name" value="Metabotropic_Glu_rcpt_Homer-bd"/>
</dbReference>
<feature type="compositionally biased region" description="Acidic residues" evidence="13">
    <location>
        <begin position="1105"/>
        <end position="1117"/>
    </location>
</feature>
<dbReference type="GO" id="GO:0007206">
    <property type="term" value="P:phospholipase C-activating G protein-coupled glutamate receptor signaling pathway"/>
    <property type="evidence" value="ECO:0007669"/>
    <property type="project" value="UniProtKB-ARBA"/>
</dbReference>
<evidence type="ECO:0000256" key="10">
    <source>
        <dbReference type="ARBA" id="ARBA00023170"/>
    </source>
</evidence>
<dbReference type="Gene3D" id="3.40.50.2300">
    <property type="match status" value="2"/>
</dbReference>
<dbReference type="InterPro" id="IPR028082">
    <property type="entry name" value="Peripla_BP_I"/>
</dbReference>
<evidence type="ECO:0000313" key="16">
    <source>
        <dbReference type="Proteomes" id="UP001652642"/>
    </source>
</evidence>
<feature type="transmembrane region" description="Helical" evidence="14">
    <location>
        <begin position="809"/>
        <end position="831"/>
    </location>
</feature>
<dbReference type="RefSeq" id="XP_020666290.2">
    <property type="nucleotide sequence ID" value="XM_020810631.2"/>
</dbReference>
<dbReference type="CDD" id="cd06374">
    <property type="entry name" value="PBP1_mGluR_groupI"/>
    <property type="match status" value="1"/>
</dbReference>
<dbReference type="PRINTS" id="PR00248">
    <property type="entry name" value="GPCRMGR"/>
</dbReference>
<evidence type="ECO:0000256" key="4">
    <source>
        <dbReference type="ARBA" id="ARBA00022553"/>
    </source>
</evidence>
<dbReference type="GO" id="GO:0030425">
    <property type="term" value="C:dendrite"/>
    <property type="evidence" value="ECO:0007669"/>
    <property type="project" value="UniProtKB-SubCell"/>
</dbReference>
<keyword evidence="12" id="KW-0807">Transducer</keyword>
<feature type="transmembrane region" description="Helical" evidence="14">
    <location>
        <begin position="619"/>
        <end position="642"/>
    </location>
</feature>
<dbReference type="PROSITE" id="PS00981">
    <property type="entry name" value="G_PROTEIN_RECEP_F3_3"/>
    <property type="match status" value="1"/>
</dbReference>
<keyword evidence="3" id="KW-1003">Cell membrane</keyword>
<dbReference type="GO" id="GO:0004930">
    <property type="term" value="F:G protein-coupled receptor activity"/>
    <property type="evidence" value="ECO:0007669"/>
    <property type="project" value="UniProtKB-KW"/>
</dbReference>
<keyword evidence="11" id="KW-0325">Glycoprotein</keyword>
<feature type="transmembrane region" description="Helical" evidence="14">
    <location>
        <begin position="778"/>
        <end position="797"/>
    </location>
</feature>
<dbReference type="InterPro" id="IPR000337">
    <property type="entry name" value="GPCR_3"/>
</dbReference>
<feature type="transmembrane region" description="Helical" evidence="14">
    <location>
        <begin position="654"/>
        <end position="675"/>
    </location>
</feature>
<evidence type="ECO:0000256" key="9">
    <source>
        <dbReference type="ARBA" id="ARBA00023157"/>
    </source>
</evidence>
<evidence type="ECO:0000313" key="18">
    <source>
        <dbReference type="RefSeq" id="XP_020666377.2"/>
    </source>
</evidence>
<dbReference type="InterPro" id="IPR050726">
    <property type="entry name" value="mGluR"/>
</dbReference>
<evidence type="ECO:0000256" key="14">
    <source>
        <dbReference type="SAM" id="Phobius"/>
    </source>
</evidence>
<dbReference type="AlphaFoldDB" id="A0A6J0V435"/>
<name>A0A6J0V435_9SAUR</name>
<keyword evidence="4" id="KW-0597">Phosphoprotein</keyword>
<dbReference type="InterPro" id="IPR000162">
    <property type="entry name" value="GPCR_3_mtglu_rcpt"/>
</dbReference>
<feature type="transmembrane region" description="Helical" evidence="14">
    <location>
        <begin position="687"/>
        <end position="708"/>
    </location>
</feature>
<gene>
    <name evidence="17 18" type="primary">GRM1</name>
</gene>
<evidence type="ECO:0000256" key="1">
    <source>
        <dbReference type="ARBA" id="ARBA00004651"/>
    </source>
</evidence>
<feature type="transmembrane region" description="Helical" evidence="14">
    <location>
        <begin position="12"/>
        <end position="38"/>
    </location>
</feature>
<evidence type="ECO:0000256" key="3">
    <source>
        <dbReference type="ARBA" id="ARBA00022475"/>
    </source>
</evidence>
<dbReference type="PROSITE" id="PS00979">
    <property type="entry name" value="G_PROTEIN_RECEP_F3_1"/>
    <property type="match status" value="1"/>
</dbReference>
<comment type="subcellular location">
    <subcellularLocation>
        <location evidence="1">Cell membrane</location>
        <topology evidence="1">Multi-pass membrane protein</topology>
    </subcellularLocation>
</comment>
<dbReference type="Proteomes" id="UP001652642">
    <property type="component" value="Chromosome 1"/>
</dbReference>
<dbReference type="PROSITE" id="PS00980">
    <property type="entry name" value="G_PROTEIN_RECEP_F3_2"/>
    <property type="match status" value="1"/>
</dbReference>
<dbReference type="Pfam" id="PF10606">
    <property type="entry name" value="GluR_Homer-bdg"/>
    <property type="match status" value="1"/>
</dbReference>
<dbReference type="InterPro" id="IPR017978">
    <property type="entry name" value="GPCR_3_C"/>
</dbReference>
<dbReference type="GeneID" id="110088369"/>
<proteinExistence type="inferred from homology"/>
<evidence type="ECO:0000256" key="7">
    <source>
        <dbReference type="ARBA" id="ARBA00023040"/>
    </source>
</evidence>
<evidence type="ECO:0000256" key="8">
    <source>
        <dbReference type="ARBA" id="ARBA00023136"/>
    </source>
</evidence>
<dbReference type="CDD" id="cd15449">
    <property type="entry name" value="7tmC_mGluR1"/>
    <property type="match status" value="1"/>
</dbReference>
<feature type="compositionally biased region" description="Low complexity" evidence="13">
    <location>
        <begin position="1164"/>
        <end position="1180"/>
    </location>
</feature>
<dbReference type="SUPFAM" id="SSF53822">
    <property type="entry name" value="Periplasmic binding protein-like I"/>
    <property type="match status" value="1"/>
</dbReference>
<dbReference type="InterPro" id="IPR001256">
    <property type="entry name" value="GPCR_3_mGluR1"/>
</dbReference>
<sequence length="1204" mass="134468">MFLTMCRQEEPLKLVTWIWMASCNKMIGVLLVFFPAILLEMDFLPKNAGRKVLITGASAQRSVARMDGDVIIGALFSVHHQPPAEKVPERKCGEIREQYGIQRVEAMFHTLDKINSDPVLLPNITLGSEIRDSCWHSSVALEQSIEFIRDSLISVRDEKDALGRCLPDPLFHHQVRARKPIAGVIGPGSSSVAIQVQNLLQLFDIPQIAYSATSIDLSDKTLYKYFLRVVPSDILQARAMLDIVKRYNWTYVSAVHTEGNYGESGMEAFKELAAQEGLCIAHSDKIYSNAGEKSFEKLLQKLRERLPKARVVVCFCEGMTVRGILMAMRRLGVLGELVLIGSDGWADRDEVIEGYEAEANGGITIKLQSPEVLSFDDYFLKIRLETNTRNPWFPEFWQHRFQCRISGHPLENPNFQRNCTGNESLEENYVQDSKMGFVINAIYAMAHGLQNMHHALCPGHVGLCDAMKPIDGSKLLDFLLNSSFIGVSGEEVRIDENGDAPGRYDIMNLQQIEGNHYDYVYIGTWHEGVLNIDDNKIQMNKSGMVRSVCSEPCLKGQIKVIRKGEVSCCWICTACKENEFVQDEFTCKACELGWWPNDDLTGCEPIPVKYLQWSDIESIVAVAFSCMGILVTMFVTLIFALYRDTPVVKSSSRELCYIILAGIFLGYICPFTLIAKPTVTSCYFQRVLVGLSSAMCYSALVTKTNRIARILAGSKKKICTRKPRFMSAWAQVVIASILISVQLTLVITLIIMEPPFPILSYPSIKEVFLICNTSNLGVVAPVGYNGLLIMSCTYYAFKTRNVPANFNEAKYIAFTMYTTCIIWLAFVPIYFGSNYKIITTCFAVSLSVTVALGCMFTPKMYIIIAKPERNVRSAFTTSDVVRMHVGDGKTPCRSNNFLSIFRRKKPSTGNPNSNGKSVSWSEPGGKQTPKGQHVWHRLSVHVTRKEPGCNQTAVIKPLTKSYPGQSKSLTLSDISSKTLYNVVEEQEREAGHFSQLNSPPTVVQRQEMESPPLQATAEETQLFLSEPSPRTSPLPLPPPTQRSIMEQLHGVVNKFATSIPDFNSTLPTPGTGNGVRPIYHPPLMQQQVLPLTMGTFSKEPVSPPAEEEEEVGEEEEEKEKLIQEYVYERPGNLEEEEEEEERATSKLTLEESPALTPPSPFRDSVASGSSVPSSPVSESVLCTPPNEIYASVVLRDYKQTSSTL</sequence>
<keyword evidence="9" id="KW-1015">Disulfide bond</keyword>
<dbReference type="CTD" id="2911"/>
<evidence type="ECO:0000256" key="11">
    <source>
        <dbReference type="ARBA" id="ARBA00023180"/>
    </source>
</evidence>
<evidence type="ECO:0000256" key="13">
    <source>
        <dbReference type="SAM" id="MobiDB-lite"/>
    </source>
</evidence>
<dbReference type="InterPro" id="IPR038550">
    <property type="entry name" value="GPCR_3_9-Cys_sf"/>
</dbReference>
<dbReference type="KEGG" id="pvt:110088369"/>
<dbReference type="PROSITE" id="PS50259">
    <property type="entry name" value="G_PROTEIN_RECEP_F3_4"/>
    <property type="match status" value="1"/>
</dbReference>
<dbReference type="Pfam" id="PF01094">
    <property type="entry name" value="ANF_receptor"/>
    <property type="match status" value="1"/>
</dbReference>
<keyword evidence="16" id="KW-1185">Reference proteome</keyword>
<dbReference type="GO" id="GO:0045211">
    <property type="term" value="C:postsynaptic membrane"/>
    <property type="evidence" value="ECO:0007669"/>
    <property type="project" value="UniProtKB-SubCell"/>
</dbReference>
<dbReference type="InterPro" id="IPR017979">
    <property type="entry name" value="GPCR_3_CS"/>
</dbReference>
<keyword evidence="10 17" id="KW-0675">Receptor</keyword>
<organism evidence="16 17">
    <name type="scientific">Pogona vitticeps</name>
    <name type="common">central bearded dragon</name>
    <dbReference type="NCBI Taxonomy" id="103695"/>
    <lineage>
        <taxon>Eukaryota</taxon>
        <taxon>Metazoa</taxon>
        <taxon>Chordata</taxon>
        <taxon>Craniata</taxon>
        <taxon>Vertebrata</taxon>
        <taxon>Euteleostomi</taxon>
        <taxon>Lepidosauria</taxon>
        <taxon>Squamata</taxon>
        <taxon>Bifurcata</taxon>
        <taxon>Unidentata</taxon>
        <taxon>Episquamata</taxon>
        <taxon>Toxicofera</taxon>
        <taxon>Iguania</taxon>
        <taxon>Acrodonta</taxon>
        <taxon>Agamidae</taxon>
        <taxon>Amphibolurinae</taxon>
        <taxon>Pogona</taxon>
    </lineage>
</organism>
<keyword evidence="5 14" id="KW-0812">Transmembrane</keyword>
<keyword evidence="6 14" id="KW-1133">Transmembrane helix</keyword>
<evidence type="ECO:0000256" key="12">
    <source>
        <dbReference type="ARBA" id="ARBA00023224"/>
    </source>
</evidence>
<feature type="transmembrane region" description="Helical" evidence="14">
    <location>
        <begin position="837"/>
        <end position="856"/>
    </location>
</feature>
<dbReference type="PRINTS" id="PR01051">
    <property type="entry name" value="MTABOTROPC1R"/>
</dbReference>
<dbReference type="Pfam" id="PF00003">
    <property type="entry name" value="7tm_3"/>
    <property type="match status" value="1"/>
</dbReference>
<dbReference type="Pfam" id="PF07562">
    <property type="entry name" value="NCD3G"/>
    <property type="match status" value="1"/>
</dbReference>
<feature type="region of interest" description="Disordered" evidence="13">
    <location>
        <begin position="1095"/>
        <end position="1181"/>
    </location>
</feature>
<keyword evidence="8 14" id="KW-0472">Membrane</keyword>
<comment type="similarity">
    <text evidence="2">Belongs to the G-protein coupled receptor 3 family.</text>
</comment>
<feature type="transmembrane region" description="Helical" evidence="14">
    <location>
        <begin position="729"/>
        <end position="752"/>
    </location>
</feature>
<evidence type="ECO:0000256" key="2">
    <source>
        <dbReference type="ARBA" id="ARBA00007242"/>
    </source>
</evidence>
<dbReference type="InterPro" id="IPR001828">
    <property type="entry name" value="ANF_lig-bd_rcpt"/>
</dbReference>
<feature type="compositionally biased region" description="Polar residues" evidence="13">
    <location>
        <begin position="907"/>
        <end position="920"/>
    </location>
</feature>